<evidence type="ECO:0000313" key="2">
    <source>
        <dbReference type="Proteomes" id="UP000054596"/>
    </source>
</evidence>
<comment type="caution">
    <text evidence="1">The sequence shown here is derived from an EMBL/GenBank/DDBJ whole genome shotgun (WGS) entry which is preliminary data.</text>
</comment>
<proteinExistence type="predicted"/>
<gene>
    <name evidence="1" type="ORF">AWB82_05857</name>
</gene>
<name>A0A158CUY1_9BURK</name>
<accession>A0A158CUY1</accession>
<dbReference type="AlphaFoldDB" id="A0A158CUY1"/>
<sequence length="109" mass="11256">MPFAPASVASLSKSVVLASEPSTPRNGSESRYAGNAGRPFIARNIAMTATGVAVVSPPPLPSMKCVWFIGTLNGALESFAFSAASAAWSVVEPLFATPKSMRLVSAPML</sequence>
<protein>
    <submittedName>
        <fullName evidence="1">Uncharacterized protein</fullName>
    </submittedName>
</protein>
<organism evidence="1 2">
    <name type="scientific">Caballeronia glebae</name>
    <dbReference type="NCBI Taxonomy" id="1777143"/>
    <lineage>
        <taxon>Bacteria</taxon>
        <taxon>Pseudomonadati</taxon>
        <taxon>Pseudomonadota</taxon>
        <taxon>Betaproteobacteria</taxon>
        <taxon>Burkholderiales</taxon>
        <taxon>Burkholderiaceae</taxon>
        <taxon>Caballeronia</taxon>
    </lineage>
</organism>
<reference evidence="1" key="1">
    <citation type="submission" date="2016-01" db="EMBL/GenBank/DDBJ databases">
        <authorList>
            <person name="Peeters C."/>
        </authorList>
    </citation>
    <scope>NUCLEOTIDE SEQUENCE [LARGE SCALE GENOMIC DNA]</scope>
    <source>
        <strain evidence="1">LMG 29325</strain>
    </source>
</reference>
<keyword evidence="2" id="KW-1185">Reference proteome</keyword>
<dbReference type="EMBL" id="FCOJ02000059">
    <property type="protein sequence ID" value="SAK86183.1"/>
    <property type="molecule type" value="Genomic_DNA"/>
</dbReference>
<dbReference type="Proteomes" id="UP000054596">
    <property type="component" value="Unassembled WGS sequence"/>
</dbReference>
<evidence type="ECO:0000313" key="1">
    <source>
        <dbReference type="EMBL" id="SAK86183.1"/>
    </source>
</evidence>